<dbReference type="GO" id="GO:0004252">
    <property type="term" value="F:serine-type endopeptidase activity"/>
    <property type="evidence" value="ECO:0007669"/>
    <property type="project" value="InterPro"/>
</dbReference>
<dbReference type="InterPro" id="IPR009003">
    <property type="entry name" value="Peptidase_S1_PA"/>
</dbReference>
<dbReference type="SMART" id="SM00409">
    <property type="entry name" value="IG"/>
    <property type="match status" value="1"/>
</dbReference>
<dbReference type="InterPro" id="IPR013783">
    <property type="entry name" value="Ig-like_fold"/>
</dbReference>
<keyword evidence="7" id="KW-0865">Zymogen</keyword>
<evidence type="ECO:0000256" key="8">
    <source>
        <dbReference type="ARBA" id="ARBA00023157"/>
    </source>
</evidence>
<keyword evidence="5" id="KW-0378">Hydrolase</keyword>
<dbReference type="GO" id="GO:0006508">
    <property type="term" value="P:proteolysis"/>
    <property type="evidence" value="ECO:0007669"/>
    <property type="project" value="UniProtKB-KW"/>
</dbReference>
<dbReference type="InterPro" id="IPR001314">
    <property type="entry name" value="Peptidase_S1A"/>
</dbReference>
<dbReference type="SMART" id="SM00020">
    <property type="entry name" value="Tryp_SPc"/>
    <property type="match status" value="1"/>
</dbReference>
<dbReference type="PROSITE" id="PS50240">
    <property type="entry name" value="TRYPSIN_DOM"/>
    <property type="match status" value="1"/>
</dbReference>
<evidence type="ECO:0000256" key="7">
    <source>
        <dbReference type="ARBA" id="ARBA00023145"/>
    </source>
</evidence>
<dbReference type="VEuPathDB" id="VectorBase:ACHR004468"/>
<dbReference type="InterPro" id="IPR013320">
    <property type="entry name" value="ConA-like_dom_sf"/>
</dbReference>
<name>A0A182K134_9DIPT</name>
<dbReference type="EnsemblMetazoa" id="ACHR004468-RA">
    <property type="protein sequence ID" value="ACHR004468-PA"/>
    <property type="gene ID" value="ACHR004468"/>
</dbReference>
<evidence type="ECO:0000259" key="13">
    <source>
        <dbReference type="PROSITE" id="PS50240"/>
    </source>
</evidence>
<evidence type="ECO:0000256" key="2">
    <source>
        <dbReference type="ARBA" id="ARBA00022525"/>
    </source>
</evidence>
<dbReference type="CDD" id="cd00110">
    <property type="entry name" value="LamG"/>
    <property type="match status" value="2"/>
</dbReference>
<dbReference type="Gene3D" id="2.60.40.10">
    <property type="entry name" value="Immunoglobulins"/>
    <property type="match status" value="1"/>
</dbReference>
<dbReference type="InterPro" id="IPR001254">
    <property type="entry name" value="Trypsin_dom"/>
</dbReference>
<evidence type="ECO:0000256" key="4">
    <source>
        <dbReference type="ARBA" id="ARBA00022729"/>
    </source>
</evidence>
<keyword evidence="16" id="KW-1185">Reference proteome</keyword>
<reference evidence="15" key="2">
    <citation type="submission" date="2020-05" db="UniProtKB">
        <authorList>
            <consortium name="EnsemblMetazoa"/>
        </authorList>
    </citation>
    <scope>IDENTIFICATION</scope>
    <source>
        <strain evidence="15">ACHKN1017</strain>
    </source>
</reference>
<evidence type="ECO:0000256" key="1">
    <source>
        <dbReference type="ARBA" id="ARBA00004613"/>
    </source>
</evidence>
<dbReference type="GO" id="GO:0005576">
    <property type="term" value="C:extracellular region"/>
    <property type="evidence" value="ECO:0007669"/>
    <property type="project" value="UniProtKB-SubCell"/>
</dbReference>
<feature type="signal peptide" evidence="11">
    <location>
        <begin position="1"/>
        <end position="25"/>
    </location>
</feature>
<evidence type="ECO:0000256" key="10">
    <source>
        <dbReference type="PROSITE-ProRule" id="PRU00122"/>
    </source>
</evidence>
<comment type="similarity">
    <text evidence="9">Belongs to the peptidase S1 family. CLIP subfamily.</text>
</comment>
<dbReference type="PANTHER" id="PTHR24252:SF7">
    <property type="entry name" value="HYALIN"/>
    <property type="match status" value="1"/>
</dbReference>
<dbReference type="PRINTS" id="PR00722">
    <property type="entry name" value="CHYMOTRYPSIN"/>
</dbReference>
<dbReference type="FunFam" id="2.40.10.10:FF:000146">
    <property type="entry name" value="Serine protease 53"/>
    <property type="match status" value="1"/>
</dbReference>
<keyword evidence="4 11" id="KW-0732">Signal</keyword>
<dbReference type="InterPro" id="IPR043504">
    <property type="entry name" value="Peptidase_S1_PA_chymotrypsin"/>
</dbReference>
<dbReference type="PANTHER" id="PTHR24252">
    <property type="entry name" value="ACROSIN-RELATED"/>
    <property type="match status" value="1"/>
</dbReference>
<dbReference type="SUPFAM" id="SSF49899">
    <property type="entry name" value="Concanavalin A-like lectins/glucanases"/>
    <property type="match status" value="2"/>
</dbReference>
<comment type="caution">
    <text evidence="10">Lacks conserved residue(s) required for the propagation of feature annotation.</text>
</comment>
<sequence>MVIKSVWSILRHSVVVLCILYPTESVSQSDGTIQREGLDLQQCGVPKIALRSRITDGEVAIEGHWPWHGGLFHLNDYQCGCTLINELFVLTASHCVYDSDTGYKISEKLVRVKLGMHRLSANGSSSVQSFTVQKIISHSKFVPNSHKHDVALLRLNGTVQFTNYIQPVCLDLTESIWVEYLADVFGTVVGWGLTEKNRISDQLLKAELPIVRYTDCVESNPDLYGRLIYSGMYCAGILNGTSPCNGDSGGGMYIFRENRWFLRGVVSFSGIREGTNYCDSFSYVVFMNVPYYAKWIGTEVDAARDELLKASTTTVKPIFSNRWDSDLSEDYEDNIIYSLRMEMEGESFAAVPRMDGERVKLQKRTVRCGQSVTLSCKRSASLAHKTIRWYKVVNGERTFLIENATLVYRDVRYQHAGEYWCQVTSDSGVLHETGLQLTVTQVPIHFQQGENVSYAVYDALVDNRLSSQFSFEMTFTTNDSEALLFYKPPITDVESWSFSLLLERSRLTLRLVPPGQLEKVYRSVKLLLQPSRWHTVLVSSYDGQGLIALDGQYLLGFEGHLLQHRSDRFYIANAPGLRTAGFSGCVSRLMINDKVLHLERDFIERVNVERCDVCSSEACNMDQCPGAQQHSCINYVCSEGRCDGSDVLSPEGDCDLGLEPYPHGLRFQHNSYASYRSFLLVTLTVDLQFQLHSTSDGIVLHAAEHQRGFGKFVTILAKAGRLELRFTTDAHLHTMYLESCVKLMTGRWYRLQAGYRDGYVYLQVDDEPEVARSVLGTIFPTDRQLVVFVGGVRWQGFINRHKDVKQGLDGCVKEVSMLQ</sequence>
<evidence type="ECO:0000313" key="16">
    <source>
        <dbReference type="Proteomes" id="UP000075881"/>
    </source>
</evidence>
<evidence type="ECO:0000256" key="11">
    <source>
        <dbReference type="SAM" id="SignalP"/>
    </source>
</evidence>
<evidence type="ECO:0000313" key="15">
    <source>
        <dbReference type="EnsemblMetazoa" id="ACHR004468-PA"/>
    </source>
</evidence>
<reference evidence="16" key="1">
    <citation type="submission" date="2013-03" db="EMBL/GenBank/DDBJ databases">
        <title>The Genome Sequence of Anopheles christyi ACHKN1017.</title>
        <authorList>
            <consortium name="The Broad Institute Genomics Platform"/>
            <person name="Neafsey D.E."/>
            <person name="Besansky N."/>
            <person name="Walker B."/>
            <person name="Young S.K."/>
            <person name="Zeng Q."/>
            <person name="Gargeya S."/>
            <person name="Fitzgerald M."/>
            <person name="Haas B."/>
            <person name="Abouelleil A."/>
            <person name="Allen A.W."/>
            <person name="Alvarado L."/>
            <person name="Arachchi H.M."/>
            <person name="Berlin A.M."/>
            <person name="Chapman S.B."/>
            <person name="Gainer-Dewar J."/>
            <person name="Goldberg J."/>
            <person name="Griggs A."/>
            <person name="Gujja S."/>
            <person name="Hansen M."/>
            <person name="Howarth C."/>
            <person name="Imamovic A."/>
            <person name="Ireland A."/>
            <person name="Larimer J."/>
            <person name="McCowan C."/>
            <person name="Murphy C."/>
            <person name="Pearson M."/>
            <person name="Poon T.W."/>
            <person name="Priest M."/>
            <person name="Roberts A."/>
            <person name="Saif S."/>
            <person name="Shea T."/>
            <person name="Sisk P."/>
            <person name="Sykes S."/>
            <person name="Wortman J."/>
            <person name="Nusbaum C."/>
            <person name="Birren B."/>
        </authorList>
    </citation>
    <scope>NUCLEOTIDE SEQUENCE [LARGE SCALE GENOMIC DNA]</scope>
    <source>
        <strain evidence="16">ACHKN1017</strain>
    </source>
</reference>
<dbReference type="CDD" id="cd00190">
    <property type="entry name" value="Tryp_SPc"/>
    <property type="match status" value="1"/>
</dbReference>
<dbReference type="Proteomes" id="UP000075881">
    <property type="component" value="Unassembled WGS sequence"/>
</dbReference>
<dbReference type="Gene3D" id="2.60.120.200">
    <property type="match status" value="2"/>
</dbReference>
<dbReference type="InterPro" id="IPR018114">
    <property type="entry name" value="TRYPSIN_HIS"/>
</dbReference>
<organism evidence="15 16">
    <name type="scientific">Anopheles christyi</name>
    <dbReference type="NCBI Taxonomy" id="43041"/>
    <lineage>
        <taxon>Eukaryota</taxon>
        <taxon>Metazoa</taxon>
        <taxon>Ecdysozoa</taxon>
        <taxon>Arthropoda</taxon>
        <taxon>Hexapoda</taxon>
        <taxon>Insecta</taxon>
        <taxon>Pterygota</taxon>
        <taxon>Neoptera</taxon>
        <taxon>Endopterygota</taxon>
        <taxon>Diptera</taxon>
        <taxon>Nematocera</taxon>
        <taxon>Culicoidea</taxon>
        <taxon>Culicidae</taxon>
        <taxon>Anophelinae</taxon>
        <taxon>Anopheles</taxon>
    </lineage>
</organism>
<keyword evidence="3" id="KW-0645">Protease</keyword>
<proteinExistence type="inferred from homology"/>
<dbReference type="SUPFAM" id="SSF50494">
    <property type="entry name" value="Trypsin-like serine proteases"/>
    <property type="match status" value="1"/>
</dbReference>
<evidence type="ECO:0000259" key="14">
    <source>
        <dbReference type="PROSITE" id="PS50835"/>
    </source>
</evidence>
<accession>A0A182K134</accession>
<feature type="domain" description="Ig-like" evidence="14">
    <location>
        <begin position="352"/>
        <end position="438"/>
    </location>
</feature>
<dbReference type="PROSITE" id="PS50835">
    <property type="entry name" value="IG_LIKE"/>
    <property type="match status" value="1"/>
</dbReference>
<dbReference type="CDD" id="cd00096">
    <property type="entry name" value="Ig"/>
    <property type="match status" value="1"/>
</dbReference>
<dbReference type="SMART" id="SM00282">
    <property type="entry name" value="LamG"/>
    <property type="match status" value="2"/>
</dbReference>
<dbReference type="Pfam" id="PF00089">
    <property type="entry name" value="Trypsin"/>
    <property type="match status" value="1"/>
</dbReference>
<keyword evidence="2" id="KW-0964">Secreted</keyword>
<evidence type="ECO:0000256" key="5">
    <source>
        <dbReference type="ARBA" id="ARBA00022801"/>
    </source>
</evidence>
<dbReference type="SMART" id="SM00408">
    <property type="entry name" value="IGc2"/>
    <property type="match status" value="1"/>
</dbReference>
<dbReference type="InterPro" id="IPR001791">
    <property type="entry name" value="Laminin_G"/>
</dbReference>
<dbReference type="PROSITE" id="PS50025">
    <property type="entry name" value="LAM_G_DOMAIN"/>
    <property type="match status" value="2"/>
</dbReference>
<dbReference type="SUPFAM" id="SSF48726">
    <property type="entry name" value="Immunoglobulin"/>
    <property type="match status" value="1"/>
</dbReference>
<dbReference type="Gene3D" id="2.40.10.10">
    <property type="entry name" value="Trypsin-like serine proteases"/>
    <property type="match status" value="1"/>
</dbReference>
<dbReference type="Pfam" id="PF00054">
    <property type="entry name" value="Laminin_G_1"/>
    <property type="match status" value="1"/>
</dbReference>
<feature type="domain" description="Peptidase S1" evidence="13">
    <location>
        <begin position="54"/>
        <end position="301"/>
    </location>
</feature>
<dbReference type="Pfam" id="PF02210">
    <property type="entry name" value="Laminin_G_2"/>
    <property type="match status" value="1"/>
</dbReference>
<dbReference type="InterPro" id="IPR003598">
    <property type="entry name" value="Ig_sub2"/>
</dbReference>
<dbReference type="InterPro" id="IPR007110">
    <property type="entry name" value="Ig-like_dom"/>
</dbReference>
<comment type="subcellular location">
    <subcellularLocation>
        <location evidence="1">Secreted</location>
    </subcellularLocation>
</comment>
<keyword evidence="8" id="KW-1015">Disulfide bond</keyword>
<evidence type="ECO:0000256" key="3">
    <source>
        <dbReference type="ARBA" id="ARBA00022670"/>
    </source>
</evidence>
<feature type="chain" id="PRO_5008124925" description="Peptidase S1 domain-containing protein" evidence="11">
    <location>
        <begin position="26"/>
        <end position="819"/>
    </location>
</feature>
<evidence type="ECO:0000256" key="9">
    <source>
        <dbReference type="ARBA" id="ARBA00024195"/>
    </source>
</evidence>
<evidence type="ECO:0008006" key="17">
    <source>
        <dbReference type="Google" id="ProtNLM"/>
    </source>
</evidence>
<dbReference type="PROSITE" id="PS00134">
    <property type="entry name" value="TRYPSIN_HIS"/>
    <property type="match status" value="1"/>
</dbReference>
<dbReference type="STRING" id="43041.A0A182K134"/>
<dbReference type="InterPro" id="IPR036179">
    <property type="entry name" value="Ig-like_dom_sf"/>
</dbReference>
<dbReference type="InterPro" id="IPR003599">
    <property type="entry name" value="Ig_sub"/>
</dbReference>
<keyword evidence="6" id="KW-0720">Serine protease</keyword>
<feature type="domain" description="Laminin G" evidence="12">
    <location>
        <begin position="444"/>
        <end position="614"/>
    </location>
</feature>
<protein>
    <recommendedName>
        <fullName evidence="17">Peptidase S1 domain-containing protein</fullName>
    </recommendedName>
</protein>
<evidence type="ECO:0000259" key="12">
    <source>
        <dbReference type="PROSITE" id="PS50025"/>
    </source>
</evidence>
<feature type="domain" description="Laminin G" evidence="12">
    <location>
        <begin position="662"/>
        <end position="819"/>
    </location>
</feature>
<dbReference type="AlphaFoldDB" id="A0A182K134"/>
<evidence type="ECO:0000256" key="6">
    <source>
        <dbReference type="ARBA" id="ARBA00022825"/>
    </source>
</evidence>